<dbReference type="Pfam" id="PF06977">
    <property type="entry name" value="SdiA-regulated"/>
    <property type="match status" value="1"/>
</dbReference>
<dbReference type="OrthoDB" id="5292493at2"/>
<dbReference type="Proteomes" id="UP000077552">
    <property type="component" value="Unassembled WGS sequence"/>
</dbReference>
<dbReference type="InterPro" id="IPR009722">
    <property type="entry name" value="YjiK/CarP"/>
</dbReference>
<organism evidence="5 6">
    <name type="scientific">Aequorivita soesokkakensis</name>
    <dbReference type="NCBI Taxonomy" id="1385699"/>
    <lineage>
        <taxon>Bacteria</taxon>
        <taxon>Pseudomonadati</taxon>
        <taxon>Bacteroidota</taxon>
        <taxon>Flavobacteriia</taxon>
        <taxon>Flavobacteriales</taxon>
        <taxon>Flavobacteriaceae</taxon>
        <taxon>Aequorivita</taxon>
    </lineage>
</organism>
<evidence type="ECO:0000256" key="4">
    <source>
        <dbReference type="SAM" id="Phobius"/>
    </source>
</evidence>
<name>A0A1A9LCV2_9FLAO</name>
<keyword evidence="3 4" id="KW-0472">Membrane</keyword>
<evidence type="ECO:0000313" key="5">
    <source>
        <dbReference type="EMBL" id="OAD91088.1"/>
    </source>
</evidence>
<dbReference type="AlphaFoldDB" id="A0A1A9LCV2"/>
<dbReference type="RefSeq" id="WP_068762177.1">
    <property type="nucleotide sequence ID" value="NZ_LXIE01000023.1"/>
</dbReference>
<dbReference type="SUPFAM" id="SSF101898">
    <property type="entry name" value="NHL repeat"/>
    <property type="match status" value="1"/>
</dbReference>
<dbReference type="STRING" id="1385699.A7A78_04550"/>
<feature type="transmembrane region" description="Helical" evidence="4">
    <location>
        <begin position="6"/>
        <end position="25"/>
    </location>
</feature>
<keyword evidence="6" id="KW-1185">Reference proteome</keyword>
<evidence type="ECO:0000256" key="1">
    <source>
        <dbReference type="ARBA" id="ARBA00004236"/>
    </source>
</evidence>
<dbReference type="GO" id="GO:0005886">
    <property type="term" value="C:plasma membrane"/>
    <property type="evidence" value="ECO:0007669"/>
    <property type="project" value="UniProtKB-SubCell"/>
</dbReference>
<sequence>MNENKIAFWIIFSVLAFVGILWYAFENPALNPRLEEQTYKIIRKWDMPVELNEISGISWISENKIACVQDEDGIIYIYNLSTSLVEHQTNFSKAGDYEGLVVVDSTAYVLESNGEIFEVENFMSSNFTVKSFKTFFTGKNNMESLGLDLKNKRLLLTSKNKDPQGNDYKGIYAFDLVTKTVSKNPVSKISLTDPIFKVRDVDDDADKTPSFSPSDIDINPVNGDIYVLQSNVPQVLIMDSLSKPKIIHNFHSDAFPQPEGITFSPEGTLYISNEGKNGTANILEVEFDE</sequence>
<comment type="subcellular location">
    <subcellularLocation>
        <location evidence="1">Cell membrane</location>
    </subcellularLocation>
</comment>
<keyword evidence="4" id="KW-1133">Transmembrane helix</keyword>
<evidence type="ECO:0000256" key="2">
    <source>
        <dbReference type="ARBA" id="ARBA00022475"/>
    </source>
</evidence>
<evidence type="ECO:0000256" key="3">
    <source>
        <dbReference type="ARBA" id="ARBA00023136"/>
    </source>
</evidence>
<keyword evidence="2" id="KW-1003">Cell membrane</keyword>
<reference evidence="5 6" key="1">
    <citation type="submission" date="2016-05" db="EMBL/GenBank/DDBJ databases">
        <title>Genome sequencing of Vitellibacter soesokkakensis RSSK-12.</title>
        <authorList>
            <person name="Thevarajoo S."/>
            <person name="Selvaratnam C."/>
            <person name="Goh K.M."/>
            <person name="Chan K.-G."/>
            <person name="Chong C.S."/>
        </authorList>
    </citation>
    <scope>NUCLEOTIDE SEQUENCE [LARGE SCALE GENOMIC DNA]</scope>
    <source>
        <strain evidence="5 6">RSSK-12</strain>
    </source>
</reference>
<dbReference type="EMBL" id="LXIE01000023">
    <property type="protein sequence ID" value="OAD91088.1"/>
    <property type="molecule type" value="Genomic_DNA"/>
</dbReference>
<dbReference type="InterPro" id="IPR015943">
    <property type="entry name" value="WD40/YVTN_repeat-like_dom_sf"/>
</dbReference>
<accession>A0A1A9LCV2</accession>
<keyword evidence="4" id="KW-0812">Transmembrane</keyword>
<dbReference type="Gene3D" id="2.130.10.10">
    <property type="entry name" value="YVTN repeat-like/Quinoprotein amine dehydrogenase"/>
    <property type="match status" value="1"/>
</dbReference>
<protein>
    <recommendedName>
        <fullName evidence="7">SMP-30/Gluconolactonase/LRE-like region domain-containing protein</fullName>
    </recommendedName>
</protein>
<comment type="caution">
    <text evidence="5">The sequence shown here is derived from an EMBL/GenBank/DDBJ whole genome shotgun (WGS) entry which is preliminary data.</text>
</comment>
<proteinExistence type="predicted"/>
<evidence type="ECO:0000313" key="6">
    <source>
        <dbReference type="Proteomes" id="UP000077552"/>
    </source>
</evidence>
<evidence type="ECO:0008006" key="7">
    <source>
        <dbReference type="Google" id="ProtNLM"/>
    </source>
</evidence>
<gene>
    <name evidence="5" type="ORF">A7A78_04550</name>
</gene>